<dbReference type="KEGG" id="cdet:87942360"/>
<dbReference type="GeneID" id="87942360"/>
<evidence type="ECO:0000313" key="1">
    <source>
        <dbReference type="EMBL" id="WQF80843.1"/>
    </source>
</evidence>
<protein>
    <submittedName>
        <fullName evidence="1">Uncharacterized protein</fullName>
    </submittedName>
</protein>
<name>A0AAX4ICX7_9PEZI</name>
<proteinExistence type="predicted"/>
<evidence type="ECO:0000313" key="2">
    <source>
        <dbReference type="Proteomes" id="UP001322277"/>
    </source>
</evidence>
<gene>
    <name evidence="1" type="ORF">CDEST_05857</name>
</gene>
<reference evidence="2" key="1">
    <citation type="journal article" date="2023" name="bioRxiv">
        <title>Complete genome of the Medicago anthracnose fungus, Colletotrichum destructivum, reveals a mini-chromosome-like region within a core chromosome.</title>
        <authorList>
            <person name="Lapalu N."/>
            <person name="Simon A."/>
            <person name="Lu A."/>
            <person name="Plaumann P.-L."/>
            <person name="Amselem J."/>
            <person name="Pigne S."/>
            <person name="Auger A."/>
            <person name="Koch C."/>
            <person name="Dallery J.-F."/>
            <person name="O'Connell R.J."/>
        </authorList>
    </citation>
    <scope>NUCLEOTIDE SEQUENCE [LARGE SCALE GENOMIC DNA]</scope>
    <source>
        <strain evidence="2">CBS 520.97</strain>
    </source>
</reference>
<organism evidence="1 2">
    <name type="scientific">Colletotrichum destructivum</name>
    <dbReference type="NCBI Taxonomy" id="34406"/>
    <lineage>
        <taxon>Eukaryota</taxon>
        <taxon>Fungi</taxon>
        <taxon>Dikarya</taxon>
        <taxon>Ascomycota</taxon>
        <taxon>Pezizomycotina</taxon>
        <taxon>Sordariomycetes</taxon>
        <taxon>Hypocreomycetidae</taxon>
        <taxon>Glomerellales</taxon>
        <taxon>Glomerellaceae</taxon>
        <taxon>Colletotrichum</taxon>
        <taxon>Colletotrichum destructivum species complex</taxon>
    </lineage>
</organism>
<dbReference type="RefSeq" id="XP_062778067.1">
    <property type="nucleotide sequence ID" value="XM_062922016.1"/>
</dbReference>
<sequence length="172" mass="18174">MLFLARTPSDKMYEVSERGLSKPGCPPLACRHSWGRGYVPGALPPPKASTSYGSVSVFSVHQLPSASQPPSVTLIVSPLRQTTVLPLAQSKPKPKSSSDYDLHPGRLIASLAPAPALCPIFDRDGQLTVCIATPSVLAGASASASHVSVSQHNFLIHAKPFFIILLSSFKGC</sequence>
<keyword evidence="2" id="KW-1185">Reference proteome</keyword>
<dbReference type="AlphaFoldDB" id="A0AAX4ICX7"/>
<accession>A0AAX4ICX7</accession>
<dbReference type="EMBL" id="CP137307">
    <property type="protein sequence ID" value="WQF80843.1"/>
    <property type="molecule type" value="Genomic_DNA"/>
</dbReference>
<dbReference type="Proteomes" id="UP001322277">
    <property type="component" value="Chromosome 3"/>
</dbReference>